<evidence type="ECO:0000313" key="7">
    <source>
        <dbReference type="Proteomes" id="UP001148932"/>
    </source>
</evidence>
<keyword evidence="4" id="KW-0456">Lyase</keyword>
<dbReference type="PANTHER" id="PTHR33337:SF40">
    <property type="entry name" value="CENP-V_GFA DOMAIN-CONTAINING PROTEIN-RELATED"/>
    <property type="match status" value="1"/>
</dbReference>
<dbReference type="SUPFAM" id="SSF51316">
    <property type="entry name" value="Mss4-like"/>
    <property type="match status" value="1"/>
</dbReference>
<evidence type="ECO:0000256" key="3">
    <source>
        <dbReference type="ARBA" id="ARBA00022833"/>
    </source>
</evidence>
<evidence type="ECO:0000256" key="1">
    <source>
        <dbReference type="ARBA" id="ARBA00005495"/>
    </source>
</evidence>
<dbReference type="RefSeq" id="WP_274112159.1">
    <property type="nucleotide sequence ID" value="NZ_JAPCKI010000009.1"/>
</dbReference>
<comment type="similarity">
    <text evidence="1">Belongs to the Gfa family.</text>
</comment>
<dbReference type="Gene3D" id="3.90.1590.10">
    <property type="entry name" value="glutathione-dependent formaldehyde- activating enzyme (gfa)"/>
    <property type="match status" value="1"/>
</dbReference>
<dbReference type="Pfam" id="PF04828">
    <property type="entry name" value="GFA"/>
    <property type="match status" value="1"/>
</dbReference>
<proteinExistence type="inferred from homology"/>
<feature type="domain" description="CENP-V/GFA" evidence="5">
    <location>
        <begin position="8"/>
        <end position="114"/>
    </location>
</feature>
<accession>A0ABT5RZA8</accession>
<dbReference type="InterPro" id="IPR006913">
    <property type="entry name" value="CENP-V/GFA"/>
</dbReference>
<gene>
    <name evidence="6" type="ORF">OIN59_16505</name>
</gene>
<dbReference type="PANTHER" id="PTHR33337">
    <property type="entry name" value="GFA DOMAIN-CONTAINING PROTEIN"/>
    <property type="match status" value="1"/>
</dbReference>
<sequence length="137" mass="14896">MTAPVAVHQGSCLCGGVRYETTAPLQGASHCHCSMCRKAHGAAFGSYGSVRREYHRFVSGQALVRTYQSSPKVTRTFCSVCGSPLLWHRDGTYAEWVAVPLGTLDTPFDTPPQKHIHVASKAAWVVICDGFRQEAEG</sequence>
<dbReference type="Proteomes" id="UP001148932">
    <property type="component" value="Unassembled WGS sequence"/>
</dbReference>
<protein>
    <submittedName>
        <fullName evidence="6">GFA family protein</fullName>
    </submittedName>
</protein>
<organism evidence="6 7">
    <name type="scientific">Acidovorax benzenivorans</name>
    <dbReference type="NCBI Taxonomy" id="2987520"/>
    <lineage>
        <taxon>Bacteria</taxon>
        <taxon>Pseudomonadati</taxon>
        <taxon>Pseudomonadota</taxon>
        <taxon>Betaproteobacteria</taxon>
        <taxon>Burkholderiales</taxon>
        <taxon>Comamonadaceae</taxon>
        <taxon>Acidovorax</taxon>
    </lineage>
</organism>
<reference evidence="6" key="1">
    <citation type="submission" date="2022-10" db="EMBL/GenBank/DDBJ databases">
        <title>Description of microaerobic benzene degrading bacteria.</title>
        <authorList>
            <person name="Bedics A."/>
            <person name="Tancsics A."/>
            <person name="Banerjee S."/>
        </authorList>
    </citation>
    <scope>NUCLEOTIDE SEQUENCE</scope>
    <source>
        <strain evidence="6">D2M1</strain>
    </source>
</reference>
<name>A0ABT5RZA8_9BURK</name>
<dbReference type="EMBL" id="JAPCKI010000009">
    <property type="protein sequence ID" value="MDD2179041.1"/>
    <property type="molecule type" value="Genomic_DNA"/>
</dbReference>
<dbReference type="PROSITE" id="PS51891">
    <property type="entry name" value="CENP_V_GFA"/>
    <property type="match status" value="1"/>
</dbReference>
<keyword evidence="7" id="KW-1185">Reference proteome</keyword>
<evidence type="ECO:0000256" key="2">
    <source>
        <dbReference type="ARBA" id="ARBA00022723"/>
    </source>
</evidence>
<dbReference type="InterPro" id="IPR011057">
    <property type="entry name" value="Mss4-like_sf"/>
</dbReference>
<evidence type="ECO:0000259" key="5">
    <source>
        <dbReference type="PROSITE" id="PS51891"/>
    </source>
</evidence>
<keyword evidence="2" id="KW-0479">Metal-binding</keyword>
<evidence type="ECO:0000313" key="6">
    <source>
        <dbReference type="EMBL" id="MDD2179041.1"/>
    </source>
</evidence>
<evidence type="ECO:0000256" key="4">
    <source>
        <dbReference type="ARBA" id="ARBA00023239"/>
    </source>
</evidence>
<keyword evidence="3" id="KW-0862">Zinc</keyword>
<comment type="caution">
    <text evidence="6">The sequence shown here is derived from an EMBL/GenBank/DDBJ whole genome shotgun (WGS) entry which is preliminary data.</text>
</comment>